<reference evidence="5" key="1">
    <citation type="journal article" date="2019" name="Int. J. Syst. Evol. Microbiol.">
        <title>The Global Catalogue of Microorganisms (GCM) 10K type strain sequencing project: providing services to taxonomists for standard genome sequencing and annotation.</title>
        <authorList>
            <consortium name="The Broad Institute Genomics Platform"/>
            <consortium name="The Broad Institute Genome Sequencing Center for Infectious Disease"/>
            <person name="Wu L."/>
            <person name="Ma J."/>
        </authorList>
    </citation>
    <scope>NUCLEOTIDE SEQUENCE [LARGE SCALE GENOMIC DNA]</scope>
    <source>
        <strain evidence="5">CGMCC 1.6784</strain>
    </source>
</reference>
<sequence length="199" mass="20678">MAYPDAGTCPPGMVCIPEIPTDPYPESRFIGSDNDDTVNMGGGADVAHGRGGNDAIKGGANADRLYGEDGDDILLGQGSNDKLVGGSGDDTLDGGGQDDRIYGGDGSDTIIGGDGNDVLYGDNPADADDAEGWADTFVFDDDDGQDKVFDFESGLDRILLTSGGTYTLAYDGDHSTLRYGGSTVKFYDEIVSSSDILFV</sequence>
<dbReference type="Proteomes" id="UP000605099">
    <property type="component" value="Unassembled WGS sequence"/>
</dbReference>
<dbReference type="SUPFAM" id="SSF51120">
    <property type="entry name" value="beta-Roll"/>
    <property type="match status" value="1"/>
</dbReference>
<feature type="region of interest" description="Disordered" evidence="3">
    <location>
        <begin position="78"/>
        <end position="107"/>
    </location>
</feature>
<name>A0ABQ2JN06_9SPHN</name>
<evidence type="ECO:0000256" key="2">
    <source>
        <dbReference type="ARBA" id="ARBA00022525"/>
    </source>
</evidence>
<dbReference type="InterPro" id="IPR011049">
    <property type="entry name" value="Serralysin-like_metalloprot_C"/>
</dbReference>
<gene>
    <name evidence="4" type="ORF">GCM10011349_19090</name>
</gene>
<dbReference type="InterPro" id="IPR018511">
    <property type="entry name" value="Hemolysin-typ_Ca-bd_CS"/>
</dbReference>
<dbReference type="InterPro" id="IPR001343">
    <property type="entry name" value="Hemolysn_Ca-bd"/>
</dbReference>
<dbReference type="PROSITE" id="PS00330">
    <property type="entry name" value="HEMOLYSIN_CALCIUM"/>
    <property type="match status" value="2"/>
</dbReference>
<comment type="subcellular location">
    <subcellularLocation>
        <location evidence="1">Secreted</location>
    </subcellularLocation>
</comment>
<evidence type="ECO:0000313" key="4">
    <source>
        <dbReference type="EMBL" id="GGN48965.1"/>
    </source>
</evidence>
<dbReference type="EMBL" id="BMLK01000008">
    <property type="protein sequence ID" value="GGN48965.1"/>
    <property type="molecule type" value="Genomic_DNA"/>
</dbReference>
<evidence type="ECO:0008006" key="6">
    <source>
        <dbReference type="Google" id="ProtNLM"/>
    </source>
</evidence>
<accession>A0ABQ2JN06</accession>
<keyword evidence="2" id="KW-0964">Secreted</keyword>
<dbReference type="Gene3D" id="2.150.10.10">
    <property type="entry name" value="Serralysin-like metalloprotease, C-terminal"/>
    <property type="match status" value="2"/>
</dbReference>
<dbReference type="RefSeq" id="WP_229710173.1">
    <property type="nucleotide sequence ID" value="NZ_BMLK01000008.1"/>
</dbReference>
<protein>
    <recommendedName>
        <fullName evidence="6">Calcium-binding protein</fullName>
    </recommendedName>
</protein>
<dbReference type="InterPro" id="IPR050557">
    <property type="entry name" value="RTX_toxin/Mannuronan_C5-epim"/>
</dbReference>
<comment type="caution">
    <text evidence="4">The sequence shown here is derived from an EMBL/GenBank/DDBJ whole genome shotgun (WGS) entry which is preliminary data.</text>
</comment>
<evidence type="ECO:0000256" key="3">
    <source>
        <dbReference type="SAM" id="MobiDB-lite"/>
    </source>
</evidence>
<dbReference type="PANTHER" id="PTHR38340">
    <property type="entry name" value="S-LAYER PROTEIN"/>
    <property type="match status" value="1"/>
</dbReference>
<dbReference type="Pfam" id="PF00353">
    <property type="entry name" value="HemolysinCabind"/>
    <property type="match status" value="2"/>
</dbReference>
<dbReference type="PANTHER" id="PTHR38340:SF1">
    <property type="entry name" value="S-LAYER PROTEIN"/>
    <property type="match status" value="1"/>
</dbReference>
<dbReference type="PRINTS" id="PR00313">
    <property type="entry name" value="CABNDNGRPT"/>
</dbReference>
<keyword evidence="5" id="KW-1185">Reference proteome</keyword>
<evidence type="ECO:0000313" key="5">
    <source>
        <dbReference type="Proteomes" id="UP000605099"/>
    </source>
</evidence>
<organism evidence="4 5">
    <name type="scientific">Novosphingobium indicum</name>
    <dbReference type="NCBI Taxonomy" id="462949"/>
    <lineage>
        <taxon>Bacteria</taxon>
        <taxon>Pseudomonadati</taxon>
        <taxon>Pseudomonadota</taxon>
        <taxon>Alphaproteobacteria</taxon>
        <taxon>Sphingomonadales</taxon>
        <taxon>Sphingomonadaceae</taxon>
        <taxon>Novosphingobium</taxon>
    </lineage>
</organism>
<proteinExistence type="predicted"/>
<evidence type="ECO:0000256" key="1">
    <source>
        <dbReference type="ARBA" id="ARBA00004613"/>
    </source>
</evidence>